<dbReference type="Pfam" id="PF01866">
    <property type="entry name" value="Diphthamide_syn"/>
    <property type="match status" value="1"/>
</dbReference>
<dbReference type="GO" id="GO:0046872">
    <property type="term" value="F:metal ion binding"/>
    <property type="evidence" value="ECO:0007669"/>
    <property type="project" value="UniProtKB-KW"/>
</dbReference>
<dbReference type="InterPro" id="IPR016435">
    <property type="entry name" value="DPH1/DPH2"/>
</dbReference>
<dbReference type="InterPro" id="IPR010014">
    <property type="entry name" value="DHP2"/>
</dbReference>
<dbReference type="Gene3D" id="3.40.50.11860">
    <property type="entry name" value="Diphthamide synthesis DPH1/DPH2 domain 3"/>
    <property type="match status" value="1"/>
</dbReference>
<keyword evidence="6 9" id="KW-0408">Iron</keyword>
<comment type="pathway">
    <text evidence="2 9">Protein modification; peptidyl-diphthamide biosynthesis.</text>
</comment>
<dbReference type="GO" id="GO:0017183">
    <property type="term" value="P:protein histidyl modification to diphthamide"/>
    <property type="evidence" value="ECO:0007669"/>
    <property type="project" value="UniProtKB-UniPathway"/>
</dbReference>
<comment type="function">
    <text evidence="8 9">Required for the first step of diphthamide biosynthesis, a post-translational modification of histidine which occurs in elongation factor 2. DPH1 and DPH2 transfer a 3-amino-3-carboxypropyl (ACP) group from S-adenosyl-L-methionine (SAM) to a histidine residue, the reaction is assisted by a reduction system comprising DPH3 and a NADH-dependent reductase. Facilitates the reduction of the catalytic iron-sulfur cluster found in the DPH1 subunit.</text>
</comment>
<dbReference type="NCBIfam" id="TIGR00322">
    <property type="entry name" value="diphth2_R"/>
    <property type="match status" value="1"/>
</dbReference>
<organism evidence="10 11">
    <name type="scientific">Neogobius melanostomus</name>
    <name type="common">round goby</name>
    <dbReference type="NCBI Taxonomy" id="47308"/>
    <lineage>
        <taxon>Eukaryota</taxon>
        <taxon>Metazoa</taxon>
        <taxon>Chordata</taxon>
        <taxon>Craniata</taxon>
        <taxon>Vertebrata</taxon>
        <taxon>Euteleostomi</taxon>
        <taxon>Actinopterygii</taxon>
        <taxon>Neopterygii</taxon>
        <taxon>Teleostei</taxon>
        <taxon>Neoteleostei</taxon>
        <taxon>Acanthomorphata</taxon>
        <taxon>Gobiaria</taxon>
        <taxon>Gobiiformes</taxon>
        <taxon>Gobioidei</taxon>
        <taxon>Gobiidae</taxon>
        <taxon>Benthophilinae</taxon>
        <taxon>Neogobiini</taxon>
        <taxon>Neogobius</taxon>
    </lineage>
</organism>
<dbReference type="SFLD" id="SFLDS00032">
    <property type="entry name" value="Radical_SAM_3-amino-3-carboxyp"/>
    <property type="match status" value="1"/>
</dbReference>
<dbReference type="PANTHER" id="PTHR10762:SF2">
    <property type="entry name" value="2-(3-AMINO-3-CARBOXYPROPYL)HISTIDINE SYNTHASE SUBUNIT 2"/>
    <property type="match status" value="1"/>
</dbReference>
<reference evidence="10" key="2">
    <citation type="submission" date="2025-09" db="UniProtKB">
        <authorList>
            <consortium name="Ensembl"/>
        </authorList>
    </citation>
    <scope>IDENTIFICATION</scope>
</reference>
<dbReference type="FunFam" id="3.40.50.11860:FF:000001">
    <property type="entry name" value="2-(3-amino-3-carboxypropyl)histidine synthase subunit 2"/>
    <property type="match status" value="1"/>
</dbReference>
<evidence type="ECO:0000313" key="11">
    <source>
        <dbReference type="Proteomes" id="UP000694523"/>
    </source>
</evidence>
<evidence type="ECO:0000256" key="9">
    <source>
        <dbReference type="RuleBase" id="RU364133"/>
    </source>
</evidence>
<comment type="cofactor">
    <cofactor evidence="1">
        <name>[4Fe-4S] cluster</name>
        <dbReference type="ChEBI" id="CHEBI:49883"/>
    </cofactor>
</comment>
<evidence type="ECO:0000256" key="5">
    <source>
        <dbReference type="ARBA" id="ARBA00022723"/>
    </source>
</evidence>
<dbReference type="InterPro" id="IPR042265">
    <property type="entry name" value="DPH1/DPH2_3"/>
</dbReference>
<evidence type="ECO:0000256" key="3">
    <source>
        <dbReference type="ARBA" id="ARBA00006179"/>
    </source>
</evidence>
<comment type="similarity">
    <text evidence="3 9">Belongs to the DPH1/DPH2 family. DPH2 subfamily.</text>
</comment>
<evidence type="ECO:0000256" key="8">
    <source>
        <dbReference type="ARBA" id="ARBA00045159"/>
    </source>
</evidence>
<reference evidence="10" key="1">
    <citation type="submission" date="2025-08" db="UniProtKB">
        <authorList>
            <consortium name="Ensembl"/>
        </authorList>
    </citation>
    <scope>IDENTIFICATION</scope>
</reference>
<dbReference type="NCBIfam" id="TIGR00272">
    <property type="entry name" value="DPH2"/>
    <property type="match status" value="1"/>
</dbReference>
<evidence type="ECO:0000256" key="2">
    <source>
        <dbReference type="ARBA" id="ARBA00005156"/>
    </source>
</evidence>
<accession>A0A8C6SX88</accession>
<evidence type="ECO:0000256" key="7">
    <source>
        <dbReference type="ARBA" id="ARBA00023014"/>
    </source>
</evidence>
<dbReference type="Gene3D" id="3.40.50.11840">
    <property type="entry name" value="Diphthamide synthesis DPH1/DPH2 domain 1"/>
    <property type="match status" value="1"/>
</dbReference>
<dbReference type="InterPro" id="IPR042263">
    <property type="entry name" value="DPH1/DPH2_1"/>
</dbReference>
<evidence type="ECO:0000313" key="10">
    <source>
        <dbReference type="Ensembl" id="ENSNMLP00000011766.1"/>
    </source>
</evidence>
<evidence type="ECO:0000256" key="6">
    <source>
        <dbReference type="ARBA" id="ARBA00023004"/>
    </source>
</evidence>
<dbReference type="UniPathway" id="UPA00559"/>
<dbReference type="AlphaFoldDB" id="A0A8C6SX88"/>
<keyword evidence="7 9" id="KW-0411">Iron-sulfur</keyword>
<proteinExistence type="inferred from homology"/>
<dbReference type="Proteomes" id="UP000694523">
    <property type="component" value="Unplaced"/>
</dbReference>
<dbReference type="GO" id="GO:0090560">
    <property type="term" value="F:2-(3-amino-3-carboxypropyl)histidine synthase activity"/>
    <property type="evidence" value="ECO:0007669"/>
    <property type="project" value="InterPro"/>
</dbReference>
<evidence type="ECO:0000256" key="4">
    <source>
        <dbReference type="ARBA" id="ARBA00021914"/>
    </source>
</evidence>
<dbReference type="PANTHER" id="PTHR10762">
    <property type="entry name" value="DIPHTHAMIDE BIOSYNTHESIS PROTEIN"/>
    <property type="match status" value="1"/>
</dbReference>
<dbReference type="FunFam" id="3.40.50.11840:FF:000002">
    <property type="entry name" value="2-(3-amino-3-carboxypropyl)histidine synthase subunit 2"/>
    <property type="match status" value="1"/>
</dbReference>
<dbReference type="GO" id="GO:0051536">
    <property type="term" value="F:iron-sulfur cluster binding"/>
    <property type="evidence" value="ECO:0007669"/>
    <property type="project" value="UniProtKB-KW"/>
</dbReference>
<protein>
    <recommendedName>
        <fullName evidence="4 9">2-(3-amino-3-carboxypropyl)histidine synthase subunit 2</fullName>
    </recommendedName>
</protein>
<evidence type="ECO:0000256" key="1">
    <source>
        <dbReference type="ARBA" id="ARBA00001966"/>
    </source>
</evidence>
<sequence length="460" mass="51208">MADPFSSSSEDVIQRVIDVPQITASALDKLEELYQISETCDFISEHHFGKVALQFPDHLLVDSVAVAAKIEKSTKAKAYILGDTSYGSCCVDEVAAEHVEADCMVHYGSSCLSPSKRLPLMYVFEKRPIDVEECVSAFRELYPDSQSHVILLYDVNYVHALGDLRTVLLPDYPNLNISDLVCEGELCHSHDYIKLKQDSTSDTPLVYQFGRQFSLKSGLSIKDYSIFYIGQEGATLTNFMMTWNRKSVKINRALMKRYYAIERAKDAAVVGILVGTLGVADYLSIIPQLKEAIHKAGKKCYMFAMGKLNVPKLANFLEIDIFVLIAFYKPVVTPFEMEVACNPNREWSEEYVTDFRHLLPGGQSHVPLAELQEYREADVSLISGDLRRQCLDSEPGQTSGSSSLVLRNQTMTVATTNSAASFLAGRSWQGLEQKLGETPVVKAVEGRRGIAIAYEEEGTS</sequence>
<keyword evidence="5 9" id="KW-0479">Metal-binding</keyword>
<name>A0A8C6SX88_9GOBI</name>
<keyword evidence="11" id="KW-1185">Reference proteome</keyword>
<dbReference type="Ensembl" id="ENSNMLT00000013304.1">
    <property type="protein sequence ID" value="ENSNMLP00000011766.1"/>
    <property type="gene ID" value="ENSNMLG00000008046.1"/>
</dbReference>